<feature type="transmembrane region" description="Helical" evidence="1">
    <location>
        <begin position="118"/>
        <end position="143"/>
    </location>
</feature>
<evidence type="ECO:0008006" key="4">
    <source>
        <dbReference type="Google" id="ProtNLM"/>
    </source>
</evidence>
<proteinExistence type="predicted"/>
<feature type="transmembrane region" description="Helical" evidence="1">
    <location>
        <begin position="454"/>
        <end position="474"/>
    </location>
</feature>
<evidence type="ECO:0000256" key="1">
    <source>
        <dbReference type="SAM" id="Phobius"/>
    </source>
</evidence>
<feature type="transmembrane region" description="Helical" evidence="1">
    <location>
        <begin position="389"/>
        <end position="410"/>
    </location>
</feature>
<dbReference type="EMBL" id="CP060712">
    <property type="protein sequence ID" value="QNN48934.1"/>
    <property type="molecule type" value="Genomic_DNA"/>
</dbReference>
<keyword evidence="1" id="KW-0812">Transmembrane</keyword>
<gene>
    <name evidence="2" type="ORF">H9L10_11740</name>
</gene>
<dbReference type="KEGG" id="pei:H9L10_11740"/>
<feature type="transmembrane region" description="Helical" evidence="1">
    <location>
        <begin position="496"/>
        <end position="517"/>
    </location>
</feature>
<feature type="transmembrane region" description="Helical" evidence="1">
    <location>
        <begin position="68"/>
        <end position="92"/>
    </location>
</feature>
<evidence type="ECO:0000313" key="2">
    <source>
        <dbReference type="EMBL" id="QNN48934.1"/>
    </source>
</evidence>
<feature type="transmembrane region" description="Helical" evidence="1">
    <location>
        <begin position="335"/>
        <end position="358"/>
    </location>
</feature>
<feature type="transmembrane region" description="Helical" evidence="1">
    <location>
        <begin position="291"/>
        <end position="315"/>
    </location>
</feature>
<accession>A0A7G9R009</accession>
<sequence length="525" mass="53028">MFILLARTEARSALVWPMLLGALTLFTAPAYASTYASASARAAAVQHAGHDASTLLLYGVLPMPGTPAQMFVWEIGAYMVFLAGVAALLAAVRLTRGAEDSGAVELVRATGASAGTQLCAVVAWLFVVGSALGLTTAGALWARRASLAGFDTAGAMAYGATVALTYALVGVASVVLAQVAPTATGARRAGTLALAVWLALRAWGDLEDHPAATWLSPLGLRGLVRPFTDDRLAPVAAWLVALGALVGLALLLGARRDPGRGLIRARESLTRRLRVTTLTAFSTRLALTTTATWAGAVALGAGLFTAMGSGVIAAAQRGDLEEGFLADQLRSVDPAAAYLGYVARVVGVVVAVFVVLGVQAAAADERAGTVEHVRATGCSPSAPLRGRGVVAAGGALVVLAVSGCAAAVVARVGLEVNGAVSIAMRTVVCQWPASVALGGAAMLLVGCSVRCAPLAWLPLGLSALATMLGGLLRIPEPVARLSVFGHAPDGWQLSELAPSAVLLAVGLGLGTLGLAAVSRRDASTG</sequence>
<keyword evidence="3" id="KW-1185">Reference proteome</keyword>
<dbReference type="Proteomes" id="UP000515976">
    <property type="component" value="Chromosome"/>
</dbReference>
<keyword evidence="1" id="KW-0472">Membrane</keyword>
<reference evidence="2 3" key="1">
    <citation type="submission" date="2020-08" db="EMBL/GenBank/DDBJ databases">
        <title>Genome sequence of Phycicoccus endophyticus JCM 31784T.</title>
        <authorList>
            <person name="Hyun D.-W."/>
            <person name="Bae J.-W."/>
        </authorList>
    </citation>
    <scope>NUCLEOTIDE SEQUENCE [LARGE SCALE GENOMIC DNA]</scope>
    <source>
        <strain evidence="2 3">JCM 31784</strain>
    </source>
</reference>
<keyword evidence="1" id="KW-1133">Transmembrane helix</keyword>
<feature type="transmembrane region" description="Helical" evidence="1">
    <location>
        <begin position="155"/>
        <end position="177"/>
    </location>
</feature>
<feature type="transmembrane region" description="Helical" evidence="1">
    <location>
        <begin position="235"/>
        <end position="254"/>
    </location>
</feature>
<dbReference type="RefSeq" id="WP_166104838.1">
    <property type="nucleotide sequence ID" value="NZ_CP060712.1"/>
</dbReference>
<feature type="transmembrane region" description="Helical" evidence="1">
    <location>
        <begin position="189"/>
        <end position="206"/>
    </location>
</feature>
<evidence type="ECO:0000313" key="3">
    <source>
        <dbReference type="Proteomes" id="UP000515976"/>
    </source>
</evidence>
<organism evidence="2 3">
    <name type="scientific">Phycicoccus endophyticus</name>
    <dbReference type="NCBI Taxonomy" id="1690220"/>
    <lineage>
        <taxon>Bacteria</taxon>
        <taxon>Bacillati</taxon>
        <taxon>Actinomycetota</taxon>
        <taxon>Actinomycetes</taxon>
        <taxon>Micrococcales</taxon>
        <taxon>Intrasporangiaceae</taxon>
        <taxon>Phycicoccus</taxon>
    </lineage>
</organism>
<dbReference type="AlphaFoldDB" id="A0A7G9R009"/>
<name>A0A7G9R009_9MICO</name>
<feature type="transmembrane region" description="Helical" evidence="1">
    <location>
        <begin position="422"/>
        <end position="447"/>
    </location>
</feature>
<protein>
    <recommendedName>
        <fullName evidence="4">ABC transporter permease</fullName>
    </recommendedName>
</protein>